<evidence type="ECO:0000313" key="1">
    <source>
        <dbReference type="EMBL" id="PRQ27626.1"/>
    </source>
</evidence>
<reference evidence="1 2" key="1">
    <citation type="journal article" date="2018" name="Nat. Genet.">
        <title>The Rosa genome provides new insights in the design of modern roses.</title>
        <authorList>
            <person name="Bendahmane M."/>
        </authorList>
    </citation>
    <scope>NUCLEOTIDE SEQUENCE [LARGE SCALE GENOMIC DNA]</scope>
    <source>
        <strain evidence="2">cv. Old Blush</strain>
    </source>
</reference>
<accession>A0A2P6Q0E1</accession>
<sequence length="52" mass="6301">MVFDRKLGFWVLLDGLIWVERAVVFVLVRSVFVLTDVGFRVWDGQRHRYFEQ</sequence>
<dbReference type="EMBL" id="PDCK01000044">
    <property type="protein sequence ID" value="PRQ27626.1"/>
    <property type="molecule type" value="Genomic_DNA"/>
</dbReference>
<keyword evidence="2" id="KW-1185">Reference proteome</keyword>
<comment type="caution">
    <text evidence="1">The sequence shown here is derived from an EMBL/GenBank/DDBJ whole genome shotgun (WGS) entry which is preliminary data.</text>
</comment>
<gene>
    <name evidence="1" type="ORF">RchiOBHm_Chr6g0307271</name>
</gene>
<dbReference type="AlphaFoldDB" id="A0A2P6Q0E1"/>
<proteinExistence type="predicted"/>
<evidence type="ECO:0000313" key="2">
    <source>
        <dbReference type="Proteomes" id="UP000238479"/>
    </source>
</evidence>
<protein>
    <submittedName>
        <fullName evidence="1">Uncharacterized protein</fullName>
    </submittedName>
</protein>
<dbReference type="Proteomes" id="UP000238479">
    <property type="component" value="Chromosome 6"/>
</dbReference>
<organism evidence="1 2">
    <name type="scientific">Rosa chinensis</name>
    <name type="common">China rose</name>
    <dbReference type="NCBI Taxonomy" id="74649"/>
    <lineage>
        <taxon>Eukaryota</taxon>
        <taxon>Viridiplantae</taxon>
        <taxon>Streptophyta</taxon>
        <taxon>Embryophyta</taxon>
        <taxon>Tracheophyta</taxon>
        <taxon>Spermatophyta</taxon>
        <taxon>Magnoliopsida</taxon>
        <taxon>eudicotyledons</taxon>
        <taxon>Gunneridae</taxon>
        <taxon>Pentapetalae</taxon>
        <taxon>rosids</taxon>
        <taxon>fabids</taxon>
        <taxon>Rosales</taxon>
        <taxon>Rosaceae</taxon>
        <taxon>Rosoideae</taxon>
        <taxon>Rosoideae incertae sedis</taxon>
        <taxon>Rosa</taxon>
    </lineage>
</organism>
<name>A0A2P6Q0E1_ROSCH</name>
<dbReference type="Gramene" id="PRQ27626">
    <property type="protein sequence ID" value="PRQ27626"/>
    <property type="gene ID" value="RchiOBHm_Chr6g0307271"/>
</dbReference>